<dbReference type="InParanoid" id="A0A2P5AND9"/>
<name>A0A2P5AND9_TREOI</name>
<dbReference type="Proteomes" id="UP000237000">
    <property type="component" value="Unassembled WGS sequence"/>
</dbReference>
<proteinExistence type="predicted"/>
<protein>
    <submittedName>
        <fullName evidence="1">Uncharacterized protein</fullName>
    </submittedName>
</protein>
<sequence>MEVMKPKSRVGVHNALCHMGFADTACGSDSFIYCQVVGGSYTPKPTHERTCTDLKVDGNAHTYDKSARMQRIFRAPWPACECVTEMPPQVKN</sequence>
<gene>
    <name evidence="1" type="ORF">TorRG33x02_346170</name>
</gene>
<keyword evidence="2" id="KW-1185">Reference proteome</keyword>
<organism evidence="1 2">
    <name type="scientific">Trema orientale</name>
    <name type="common">Charcoal tree</name>
    <name type="synonym">Celtis orientalis</name>
    <dbReference type="NCBI Taxonomy" id="63057"/>
    <lineage>
        <taxon>Eukaryota</taxon>
        <taxon>Viridiplantae</taxon>
        <taxon>Streptophyta</taxon>
        <taxon>Embryophyta</taxon>
        <taxon>Tracheophyta</taxon>
        <taxon>Spermatophyta</taxon>
        <taxon>Magnoliopsida</taxon>
        <taxon>eudicotyledons</taxon>
        <taxon>Gunneridae</taxon>
        <taxon>Pentapetalae</taxon>
        <taxon>rosids</taxon>
        <taxon>fabids</taxon>
        <taxon>Rosales</taxon>
        <taxon>Cannabaceae</taxon>
        <taxon>Trema</taxon>
    </lineage>
</organism>
<dbReference type="OrthoDB" id="10288926at2759"/>
<evidence type="ECO:0000313" key="1">
    <source>
        <dbReference type="EMBL" id="PON37971.1"/>
    </source>
</evidence>
<accession>A0A2P5AND9</accession>
<dbReference type="EMBL" id="JXTC01000769">
    <property type="protein sequence ID" value="PON37971.1"/>
    <property type="molecule type" value="Genomic_DNA"/>
</dbReference>
<comment type="caution">
    <text evidence="1">The sequence shown here is derived from an EMBL/GenBank/DDBJ whole genome shotgun (WGS) entry which is preliminary data.</text>
</comment>
<dbReference type="AlphaFoldDB" id="A0A2P5AND9"/>
<evidence type="ECO:0000313" key="2">
    <source>
        <dbReference type="Proteomes" id="UP000237000"/>
    </source>
</evidence>
<reference evidence="2" key="1">
    <citation type="submission" date="2016-06" db="EMBL/GenBank/DDBJ databases">
        <title>Parallel loss of symbiosis genes in relatives of nitrogen-fixing non-legume Parasponia.</title>
        <authorList>
            <person name="Van Velzen R."/>
            <person name="Holmer R."/>
            <person name="Bu F."/>
            <person name="Rutten L."/>
            <person name="Van Zeijl A."/>
            <person name="Liu W."/>
            <person name="Santuari L."/>
            <person name="Cao Q."/>
            <person name="Sharma T."/>
            <person name="Shen D."/>
            <person name="Roswanjaya Y."/>
            <person name="Wardhani T."/>
            <person name="Kalhor M.S."/>
            <person name="Jansen J."/>
            <person name="Van den Hoogen J."/>
            <person name="Gungor B."/>
            <person name="Hartog M."/>
            <person name="Hontelez J."/>
            <person name="Verver J."/>
            <person name="Yang W.-C."/>
            <person name="Schijlen E."/>
            <person name="Repin R."/>
            <person name="Schilthuizen M."/>
            <person name="Schranz E."/>
            <person name="Heidstra R."/>
            <person name="Miyata K."/>
            <person name="Fedorova E."/>
            <person name="Kohlen W."/>
            <person name="Bisseling T."/>
            <person name="Smit S."/>
            <person name="Geurts R."/>
        </authorList>
    </citation>
    <scope>NUCLEOTIDE SEQUENCE [LARGE SCALE GENOMIC DNA]</scope>
    <source>
        <strain evidence="2">cv. RG33-2</strain>
    </source>
</reference>